<feature type="domain" description="DUF6443" evidence="1">
    <location>
        <begin position="9"/>
        <end position="128"/>
    </location>
</feature>
<accession>A0AB33IRA5</accession>
<reference evidence="2" key="1">
    <citation type="submission" date="2024-07" db="EMBL/GenBank/DDBJ databases">
        <title>Complete genome sequence of Prevotella sp. YM-2024 GTC17253.</title>
        <authorList>
            <person name="Hayashi M."/>
            <person name="Muto Y."/>
            <person name="Tanaka K."/>
            <person name="Niwa H."/>
        </authorList>
    </citation>
    <scope>NUCLEOTIDE SEQUENCE</scope>
    <source>
        <strain evidence="2">GTC17253</strain>
    </source>
</reference>
<sequence length="1069" mass="122592">MNYVKSRNYLGTDEYLDEIVYHDGLGRPVETIRQSYAPNRQDIISYQEYDRADNLIRQWLPIPAQTTGQYMAESVFRSSALQQGLYGNDTNPYKETIYEPSPLNRPLKSFGPGQAWYTATKYQSTEYLTNKETGELNCAYYEVTNDHKLIKRGNWYEGELYVNKQTDEDGYVYYIFTNLLEQKVLVRRLAGKAFEDTYYVYDVYGDLRYVLPPAASEKLTDVKKTWSMADNKTLSDYGYYYQYDGRHHCVEKKLPGCEPIKMHYDYADHLVGIQDGNLRKQNLWKFILYDAFGRITVVGLCKSASFAPGGRVVITSHYTGKGVLGGYESNVGFPNPVVLKVLYYDEYTFIDDLENIHKSHLIHTGDNQSSGNLSPVAMGLLTGERVRMLETDSFLVSVYYYDADGRRIQTRSTNHLGGYNEETLQLSMTGKVLQRHYEHTIKEEYRIVQNFIYQYDHAERLLTVNHQFMNHPAVTLAKYSYDDIGRMVCKEMGGGREKTVYSYNVRGQLTKQTGQSFSELIAYQGPVDGVSPVKACYNGNISASAWLVEGKRRGYKYSYDSMGRLIHAVYGEGTDLSVNIGRFDEQMNYDKMGNITKLQRKGLQDNGQYGAIDKLVYEYSGNRLVRVSDAISGPLYVGAFHFMDGEDLGEEYIYDANGNMTKDYNKKIVDIQYNLLNLPRGMQFAAGHTINWLHDANGQKLRTSYHTAKIGVSIPMTSVMTPLKPSETMMKTQTDYSGNLIYEDGKLSKILTDEGYISFKGNTPVYHYYLRDHLGSIRVVIDDNGSVEQVNHYYPFGGLFGESTGGGTQPYKYNGKELDRMHGLDWYDYGARHSDAALGKWMCMDPLAEKYHDVTPYGYCHENPVRLVDKDGKDDYYDNAGMFVFKDDKNTNNIMILDFSYYLRQMTGAEWLPKGYKSIKDVILSAEAYSHILTDVLCRYSGPHPDRLYNGEVSVVVSPDNERIVSTYNNPNLLSTALGNDNASTRKMDDGSIKVTACINYEGVFDNRELFSTADNIYNLLYRHEYKGHGLMRLSDHYKVYQLQFSDPSWEKATDEFKRRMQKESEQYK</sequence>
<dbReference type="AlphaFoldDB" id="A0AB33IRA5"/>
<dbReference type="NCBIfam" id="TIGR03696">
    <property type="entry name" value="Rhs_assc_core"/>
    <property type="match status" value="1"/>
</dbReference>
<proteinExistence type="predicted"/>
<gene>
    <name evidence="2" type="ORF">GTC17253_21410</name>
</gene>
<dbReference type="Pfam" id="PF20041">
    <property type="entry name" value="DUF6443"/>
    <property type="match status" value="1"/>
</dbReference>
<dbReference type="EMBL" id="AP035785">
    <property type="protein sequence ID" value="BFO72175.1"/>
    <property type="molecule type" value="Genomic_DNA"/>
</dbReference>
<organism evidence="2">
    <name type="scientific">Prevotella sp. GTC17253</name>
    <dbReference type="NCBI Taxonomy" id="3236793"/>
    <lineage>
        <taxon>Bacteria</taxon>
        <taxon>Pseudomonadati</taxon>
        <taxon>Bacteroidota</taxon>
        <taxon>Bacteroidia</taxon>
        <taxon>Bacteroidales</taxon>
        <taxon>Prevotellaceae</taxon>
        <taxon>Prevotella</taxon>
    </lineage>
</organism>
<dbReference type="Gene3D" id="2.180.10.10">
    <property type="entry name" value="RHS repeat-associated core"/>
    <property type="match status" value="2"/>
</dbReference>
<dbReference type="PANTHER" id="PTHR32305:SF15">
    <property type="entry name" value="PROTEIN RHSA-RELATED"/>
    <property type="match status" value="1"/>
</dbReference>
<dbReference type="InterPro" id="IPR045619">
    <property type="entry name" value="DUF6443"/>
</dbReference>
<evidence type="ECO:0000259" key="1">
    <source>
        <dbReference type="Pfam" id="PF20041"/>
    </source>
</evidence>
<evidence type="ECO:0000313" key="2">
    <source>
        <dbReference type="EMBL" id="BFO72175.1"/>
    </source>
</evidence>
<dbReference type="PANTHER" id="PTHR32305">
    <property type="match status" value="1"/>
</dbReference>
<protein>
    <recommendedName>
        <fullName evidence="1">DUF6443 domain-containing protein</fullName>
    </recommendedName>
</protein>
<dbReference type="InterPro" id="IPR050708">
    <property type="entry name" value="T6SS_VgrG/RHS"/>
</dbReference>
<dbReference type="InterPro" id="IPR022385">
    <property type="entry name" value="Rhs_assc_core"/>
</dbReference>
<name>A0AB33IRA5_9BACT</name>